<evidence type="ECO:0000256" key="10">
    <source>
        <dbReference type="SAM" id="Phobius"/>
    </source>
</evidence>
<feature type="transmembrane region" description="Helical" evidence="10">
    <location>
        <begin position="165"/>
        <end position="186"/>
    </location>
</feature>
<dbReference type="EMBL" id="LT598485">
    <property type="protein sequence ID" value="SCW00796.1"/>
    <property type="molecule type" value="Genomic_DNA"/>
</dbReference>
<dbReference type="GO" id="GO:0033215">
    <property type="term" value="P:reductive iron assimilation"/>
    <property type="evidence" value="ECO:0007669"/>
    <property type="project" value="TreeGrafter"/>
</dbReference>
<dbReference type="GO" id="GO:0000293">
    <property type="term" value="F:ferric-chelate reductase activity"/>
    <property type="evidence" value="ECO:0007669"/>
    <property type="project" value="TreeGrafter"/>
</dbReference>
<evidence type="ECO:0000256" key="2">
    <source>
        <dbReference type="ARBA" id="ARBA00022630"/>
    </source>
</evidence>
<dbReference type="STRING" id="4955.A0A1G4MAB5"/>
<dbReference type="PANTHER" id="PTHR11972:SF178">
    <property type="entry name" value="FERRIC REDUCTASE TRANSMEMBRANE COMPONENT 8-RELATED"/>
    <property type="match status" value="1"/>
</dbReference>
<dbReference type="CDD" id="cd06186">
    <property type="entry name" value="NOX_Duox_like_FAD_NADP"/>
    <property type="match status" value="1"/>
</dbReference>
<evidence type="ECO:0000313" key="12">
    <source>
        <dbReference type="EMBL" id="SCW00796.1"/>
    </source>
</evidence>
<gene>
    <name evidence="12" type="ORF">LAFE_0C12178G</name>
</gene>
<evidence type="ECO:0000313" key="13">
    <source>
        <dbReference type="Proteomes" id="UP000190831"/>
    </source>
</evidence>
<accession>A0A1G4MAB5</accession>
<dbReference type="OrthoDB" id="10006946at2759"/>
<keyword evidence="4" id="KW-0274">FAD</keyword>
<proteinExistence type="predicted"/>
<keyword evidence="8" id="KW-0813">Transport</keyword>
<evidence type="ECO:0000256" key="5">
    <source>
        <dbReference type="ARBA" id="ARBA00022982"/>
    </source>
</evidence>
<evidence type="ECO:0000256" key="7">
    <source>
        <dbReference type="ARBA" id="ARBA00023002"/>
    </source>
</evidence>
<dbReference type="InterPro" id="IPR013130">
    <property type="entry name" value="Fe3_Rdtase_TM_dom"/>
</dbReference>
<keyword evidence="8" id="KW-0406">Ion transport</keyword>
<dbReference type="SFLD" id="SFLDG01168">
    <property type="entry name" value="Ferric_reductase_subgroup_(FRE"/>
    <property type="match status" value="1"/>
</dbReference>
<reference evidence="12 13" key="1">
    <citation type="submission" date="2016-03" db="EMBL/GenBank/DDBJ databases">
        <authorList>
            <person name="Devillers H."/>
        </authorList>
    </citation>
    <scope>NUCLEOTIDE SEQUENCE [LARGE SCALE GENOMIC DNA]</scope>
    <source>
        <strain evidence="12">CBS 6772</strain>
    </source>
</reference>
<keyword evidence="2" id="KW-0285">Flavoprotein</keyword>
<dbReference type="InterPro" id="IPR050369">
    <property type="entry name" value="RBOH/FRE"/>
</dbReference>
<feature type="transmembrane region" description="Helical" evidence="10">
    <location>
        <begin position="410"/>
        <end position="429"/>
    </location>
</feature>
<evidence type="ECO:0000256" key="1">
    <source>
        <dbReference type="ARBA" id="ARBA00004141"/>
    </source>
</evidence>
<sequence length="685" mass="78250">MSNTTDKASSIETLKLLVSKLAEELPSFTKAVDRRTRRILVNNAARASFWIAIIALCFLLPLWNYLSLTRWFFRVRHHLRHDIFRKSRWIHGSRFYHSRGFKICAFWIPLTVACSIFHASGDLALITKRLGRIAVALMPPLLFLTMRPTPLPHTLYLALLPLHKWISRIVVVLSLVHTILYSWYFLATHTFIIKMKKLANIWGVVAMILFILIGITSLSGVRRYNFRLFYYTHYISTWLTVILIHYHARPPVSWYTYMNCGILVAQIIYRVWRTSHTRVSIVPVSPSIALIEFPCSDLKKKPILPSSHVRINNHYPKSFFRRFLQQMVPLQHPFTVASLPTDDMVRLIIRRGNFKLRDNGEYLVCGAFEPKIDFISKHSYKFREGQFTFQNNTPALLASPLHYDIRARRVLIVVGGSAISFGLPLLRILNFNGVTVRLIWVSRDIRDLKLLNVFKNNFEGMEIYITGSDGSEQDIQIDYIDFDDEQNSYSDAITASNSLEEPVGLNSSKSAYGSLPYVDSTPEAGLQTQRGTSHEDEVDFTQLFSAESLRSKKKSMGELPSSPLNKQNVFRKPSIVALPHIDGGEESESRSVEEEQDRVLQIPAGVKVFFGRPNLTNADYQWCLEKECIGPTDSNDCYEPNVSSTPIDDLSQVWVTAAGPPGLVESTKRWATDGGLHFHEESFTV</sequence>
<dbReference type="Proteomes" id="UP000190831">
    <property type="component" value="Chromosome C"/>
</dbReference>
<dbReference type="SFLD" id="SFLDF00463">
    <property type="entry name" value="AIM14"/>
    <property type="match status" value="1"/>
</dbReference>
<name>A0A1G4MAB5_LACFM</name>
<keyword evidence="13" id="KW-1185">Reference proteome</keyword>
<evidence type="ECO:0000256" key="8">
    <source>
        <dbReference type="ARBA" id="ARBA00023065"/>
    </source>
</evidence>
<feature type="transmembrane region" description="Helical" evidence="10">
    <location>
        <begin position="126"/>
        <end position="144"/>
    </location>
</feature>
<feature type="domain" description="Ferric oxidoreductase" evidence="11">
    <location>
        <begin position="130"/>
        <end position="243"/>
    </location>
</feature>
<evidence type="ECO:0000256" key="6">
    <source>
        <dbReference type="ARBA" id="ARBA00022989"/>
    </source>
</evidence>
<dbReference type="PANTHER" id="PTHR11972">
    <property type="entry name" value="NADPH OXIDASE"/>
    <property type="match status" value="1"/>
</dbReference>
<dbReference type="Pfam" id="PF01794">
    <property type="entry name" value="Ferric_reduct"/>
    <property type="match status" value="1"/>
</dbReference>
<protein>
    <submittedName>
        <fullName evidence="12">LAFE_0C12178g1_1</fullName>
    </submittedName>
</protein>
<keyword evidence="3 10" id="KW-0812">Transmembrane</keyword>
<dbReference type="OMA" id="LLPIHKW"/>
<evidence type="ECO:0000256" key="4">
    <source>
        <dbReference type="ARBA" id="ARBA00022827"/>
    </source>
</evidence>
<keyword evidence="9 10" id="KW-0472">Membrane</keyword>
<dbReference type="SFLD" id="SFLDS00052">
    <property type="entry name" value="Ferric_Reductase_Domain"/>
    <property type="match status" value="1"/>
</dbReference>
<dbReference type="GO" id="GO:0005886">
    <property type="term" value="C:plasma membrane"/>
    <property type="evidence" value="ECO:0007669"/>
    <property type="project" value="TreeGrafter"/>
</dbReference>
<feature type="transmembrane region" description="Helical" evidence="10">
    <location>
        <begin position="228"/>
        <end position="248"/>
    </location>
</feature>
<keyword evidence="5" id="KW-0249">Electron transport</keyword>
<keyword evidence="7" id="KW-0560">Oxidoreductase</keyword>
<evidence type="ECO:0000256" key="3">
    <source>
        <dbReference type="ARBA" id="ARBA00022692"/>
    </source>
</evidence>
<feature type="transmembrane region" description="Helical" evidence="10">
    <location>
        <begin position="103"/>
        <end position="120"/>
    </location>
</feature>
<evidence type="ECO:0000256" key="9">
    <source>
        <dbReference type="ARBA" id="ARBA00023136"/>
    </source>
</evidence>
<organism evidence="12 13">
    <name type="scientific">Lachancea fermentati</name>
    <name type="common">Zygosaccharomyces fermentati</name>
    <dbReference type="NCBI Taxonomy" id="4955"/>
    <lineage>
        <taxon>Eukaryota</taxon>
        <taxon>Fungi</taxon>
        <taxon>Dikarya</taxon>
        <taxon>Ascomycota</taxon>
        <taxon>Saccharomycotina</taxon>
        <taxon>Saccharomycetes</taxon>
        <taxon>Saccharomycetales</taxon>
        <taxon>Saccharomycetaceae</taxon>
        <taxon>Lachancea</taxon>
    </lineage>
</organism>
<evidence type="ECO:0000259" key="11">
    <source>
        <dbReference type="Pfam" id="PF01794"/>
    </source>
</evidence>
<comment type="subcellular location">
    <subcellularLocation>
        <location evidence="1">Membrane</location>
        <topology evidence="1">Multi-pass membrane protein</topology>
    </subcellularLocation>
</comment>
<dbReference type="AlphaFoldDB" id="A0A1G4MAB5"/>
<feature type="transmembrane region" description="Helical" evidence="10">
    <location>
        <begin position="47"/>
        <end position="66"/>
    </location>
</feature>
<keyword evidence="6 10" id="KW-1133">Transmembrane helix</keyword>
<feature type="transmembrane region" description="Helical" evidence="10">
    <location>
        <begin position="198"/>
        <end position="221"/>
    </location>
</feature>